<evidence type="ECO:0000259" key="2">
    <source>
        <dbReference type="Pfam" id="PF24494"/>
    </source>
</evidence>
<dbReference type="AlphaFoldDB" id="A0AAD6XEL2"/>
<dbReference type="Pfam" id="PF24494">
    <property type="entry name" value="DUF7587"/>
    <property type="match status" value="1"/>
</dbReference>
<name>A0AAD6XEL2_9AGAR</name>
<comment type="caution">
    <text evidence="3">The sequence shown here is derived from an EMBL/GenBank/DDBJ whole genome shotgun (WGS) entry which is preliminary data.</text>
</comment>
<sequence length="491" mass="53825">MSTGPLFPDNLPQYGFGPETAFKNLARTNAFLFRVYTARAESELSFAAPKFDRRFASETCSPRPDPPRPTYADAFRHLDWTTRHTSPYVSASFSLLWAVWEALRRYHFNVKHDVAIAVIDAPALAAHSATVAELLNAAPIPERHENHWKWYSSANEAQSVLVYGAIPAHCILASVPLLRILDALPAYCLRPPSDSEPPQPAPVHRVSWRYPTLRPSYRRFCSTQLGASFARAAPEARFRASTAGAARLAASVLEGWTHRMLRRDGHRDAARAAVVAKVSALARAIALWPAAPETVDMWPRVVREIARLVAEDVSVHCRRAEEEGQASRYVCSDGSSSKLDLDMESEWEWEALDVRAEAPVPIVLDPRNYLPTPPPTPPPSFVLCPPVSAESERVGRDSGLSPLVPALSPQLLEDTCAEPSNGTPNANPVDESAIVPAADSPPSSGLSVHDEYAHSSSRAETTSCFLTGFLFGVVIVLVLSSQRRPALIYLS</sequence>
<accession>A0AAD6XEL2</accession>
<proteinExistence type="predicted"/>
<evidence type="ECO:0000313" key="3">
    <source>
        <dbReference type="EMBL" id="KAJ7073497.1"/>
    </source>
</evidence>
<keyword evidence="4" id="KW-1185">Reference proteome</keyword>
<feature type="region of interest" description="Disordered" evidence="1">
    <location>
        <begin position="414"/>
        <end position="449"/>
    </location>
</feature>
<dbReference type="EMBL" id="JARJCN010000112">
    <property type="protein sequence ID" value="KAJ7073497.1"/>
    <property type="molecule type" value="Genomic_DNA"/>
</dbReference>
<dbReference type="InterPro" id="IPR056009">
    <property type="entry name" value="DUF7587"/>
</dbReference>
<evidence type="ECO:0000256" key="1">
    <source>
        <dbReference type="SAM" id="MobiDB-lite"/>
    </source>
</evidence>
<gene>
    <name evidence="3" type="ORF">B0H15DRAFT_1027419</name>
</gene>
<reference evidence="3" key="1">
    <citation type="submission" date="2023-03" db="EMBL/GenBank/DDBJ databases">
        <title>Massive genome expansion in bonnet fungi (Mycena s.s.) driven by repeated elements and novel gene families across ecological guilds.</title>
        <authorList>
            <consortium name="Lawrence Berkeley National Laboratory"/>
            <person name="Harder C.B."/>
            <person name="Miyauchi S."/>
            <person name="Viragh M."/>
            <person name="Kuo A."/>
            <person name="Thoen E."/>
            <person name="Andreopoulos B."/>
            <person name="Lu D."/>
            <person name="Skrede I."/>
            <person name="Drula E."/>
            <person name="Henrissat B."/>
            <person name="Morin E."/>
            <person name="Kohler A."/>
            <person name="Barry K."/>
            <person name="LaButti K."/>
            <person name="Morin E."/>
            <person name="Salamov A."/>
            <person name="Lipzen A."/>
            <person name="Mereny Z."/>
            <person name="Hegedus B."/>
            <person name="Baldrian P."/>
            <person name="Stursova M."/>
            <person name="Weitz H."/>
            <person name="Taylor A."/>
            <person name="Grigoriev I.V."/>
            <person name="Nagy L.G."/>
            <person name="Martin F."/>
            <person name="Kauserud H."/>
        </authorList>
    </citation>
    <scope>NUCLEOTIDE SEQUENCE</scope>
    <source>
        <strain evidence="3">CBHHK173m</strain>
    </source>
</reference>
<organism evidence="3 4">
    <name type="scientific">Mycena belliarum</name>
    <dbReference type="NCBI Taxonomy" id="1033014"/>
    <lineage>
        <taxon>Eukaryota</taxon>
        <taxon>Fungi</taxon>
        <taxon>Dikarya</taxon>
        <taxon>Basidiomycota</taxon>
        <taxon>Agaricomycotina</taxon>
        <taxon>Agaricomycetes</taxon>
        <taxon>Agaricomycetidae</taxon>
        <taxon>Agaricales</taxon>
        <taxon>Marasmiineae</taxon>
        <taxon>Mycenaceae</taxon>
        <taxon>Mycena</taxon>
    </lineage>
</organism>
<dbReference type="Proteomes" id="UP001222325">
    <property type="component" value="Unassembled WGS sequence"/>
</dbReference>
<protein>
    <recommendedName>
        <fullName evidence="2">DUF7587 domain-containing protein</fullName>
    </recommendedName>
</protein>
<feature type="domain" description="DUF7587" evidence="2">
    <location>
        <begin position="29"/>
        <end position="177"/>
    </location>
</feature>
<evidence type="ECO:0000313" key="4">
    <source>
        <dbReference type="Proteomes" id="UP001222325"/>
    </source>
</evidence>